<feature type="compositionally biased region" description="Low complexity" evidence="1">
    <location>
        <begin position="34"/>
        <end position="49"/>
    </location>
</feature>
<keyword evidence="3" id="KW-1185">Reference proteome</keyword>
<organism evidence="2 3">
    <name type="scientific">Portunus trituberculatus</name>
    <name type="common">Swimming crab</name>
    <name type="synonym">Neptunus trituberculatus</name>
    <dbReference type="NCBI Taxonomy" id="210409"/>
    <lineage>
        <taxon>Eukaryota</taxon>
        <taxon>Metazoa</taxon>
        <taxon>Ecdysozoa</taxon>
        <taxon>Arthropoda</taxon>
        <taxon>Crustacea</taxon>
        <taxon>Multicrustacea</taxon>
        <taxon>Malacostraca</taxon>
        <taxon>Eumalacostraca</taxon>
        <taxon>Eucarida</taxon>
        <taxon>Decapoda</taxon>
        <taxon>Pleocyemata</taxon>
        <taxon>Brachyura</taxon>
        <taxon>Eubrachyura</taxon>
        <taxon>Portunoidea</taxon>
        <taxon>Portunidae</taxon>
        <taxon>Portuninae</taxon>
        <taxon>Portunus</taxon>
    </lineage>
</organism>
<feature type="region of interest" description="Disordered" evidence="1">
    <location>
        <begin position="367"/>
        <end position="405"/>
    </location>
</feature>
<accession>A0A5B7FIG0</accession>
<feature type="region of interest" description="Disordered" evidence="1">
    <location>
        <begin position="151"/>
        <end position="179"/>
    </location>
</feature>
<feature type="compositionally biased region" description="Basic residues" evidence="1">
    <location>
        <begin position="54"/>
        <end position="68"/>
    </location>
</feature>
<reference evidence="2 3" key="1">
    <citation type="submission" date="2019-05" db="EMBL/GenBank/DDBJ databases">
        <title>Another draft genome of Portunus trituberculatus and its Hox gene families provides insights of decapod evolution.</title>
        <authorList>
            <person name="Jeong J.-H."/>
            <person name="Song I."/>
            <person name="Kim S."/>
            <person name="Choi T."/>
            <person name="Kim D."/>
            <person name="Ryu S."/>
            <person name="Kim W."/>
        </authorList>
    </citation>
    <scope>NUCLEOTIDE SEQUENCE [LARGE SCALE GENOMIC DNA]</scope>
    <source>
        <tissue evidence="2">Muscle</tissue>
    </source>
</reference>
<sequence length="609" mass="65216">MLFPYILPENNLKPSDLPSIRTFSISLPPLPTLHAGHTTTTTFPNNLSPPLHPPPRRAVRRRPKHPPKRSQQASEAGHCLAISTSPPSATRQIVTTSTTLVGSQAASAGSRACEASEVEERCQAEEHVILTAVGGQYGEAAARCQRVADGTRTGTKEGDCRREGTSPRTHEDCPGQPGHCPQGQPPDGWFVQQCSFGSLECPETSGGGLEGYGSPLSCVDNGAPGWVTSPESPAPHSPLGEAVAEGAAWGSGEDYEKLLLEAKPKGARRVEVLGRREGRHRRRKVGVAARVADVRGILRCVAFPRTERPARVSFDMPELPHAGGPPRAPWPRRSSGSHGQQDASFRILEESDAEASDSCEMKTITIRLGDTSEGSGDSGTEGSTNGGGGTGGLINWRPRPGKNHQALACLPDQETAAARPAAQPSELVILDLLHDSRLKEQGPSPPSPPAEPSLDHIIIPPPRQYTPADSPHHLHHNHLHKEAASTTPTLSSSSSSSSTGSPRGEATIVEASHRHHNHHHHQHHHHHHSPPSLHDTIPLHPLQVTTTTTTTAITIPTQVPEHEAHADPEAPPRHDTDDDTDDGSTTPIEEFFLNHGVRFDATSARSKKL</sequence>
<feature type="region of interest" description="Disordered" evidence="1">
    <location>
        <begin position="438"/>
        <end position="538"/>
    </location>
</feature>
<feature type="compositionally biased region" description="Basic and acidic residues" evidence="1">
    <location>
        <begin position="560"/>
        <end position="576"/>
    </location>
</feature>
<proteinExistence type="predicted"/>
<feature type="compositionally biased region" description="Low complexity" evidence="1">
    <location>
        <begin position="485"/>
        <end position="501"/>
    </location>
</feature>
<dbReference type="OrthoDB" id="425344at2759"/>
<evidence type="ECO:0000256" key="1">
    <source>
        <dbReference type="SAM" id="MobiDB-lite"/>
    </source>
</evidence>
<name>A0A5B7FIG0_PORTR</name>
<gene>
    <name evidence="2" type="ORF">E2C01_039986</name>
</gene>
<evidence type="ECO:0000313" key="3">
    <source>
        <dbReference type="Proteomes" id="UP000324222"/>
    </source>
</evidence>
<protein>
    <submittedName>
        <fullName evidence="2">Uncharacterized protein</fullName>
    </submittedName>
</protein>
<feature type="region of interest" description="Disordered" evidence="1">
    <location>
        <begin position="558"/>
        <end position="588"/>
    </location>
</feature>
<dbReference type="AlphaFoldDB" id="A0A5B7FIG0"/>
<feature type="region of interest" description="Disordered" evidence="1">
    <location>
        <begin position="314"/>
        <end position="343"/>
    </location>
</feature>
<feature type="compositionally biased region" description="Basic and acidic residues" evidence="1">
    <location>
        <begin position="154"/>
        <end position="173"/>
    </location>
</feature>
<dbReference type="EMBL" id="VSRR010007127">
    <property type="protein sequence ID" value="MPC46272.1"/>
    <property type="molecule type" value="Genomic_DNA"/>
</dbReference>
<feature type="region of interest" description="Disordered" evidence="1">
    <location>
        <begin position="34"/>
        <end position="90"/>
    </location>
</feature>
<dbReference type="Proteomes" id="UP000324222">
    <property type="component" value="Unassembled WGS sequence"/>
</dbReference>
<feature type="compositionally biased region" description="Gly residues" evidence="1">
    <location>
        <begin position="376"/>
        <end position="392"/>
    </location>
</feature>
<feature type="compositionally biased region" description="Basic residues" evidence="1">
    <location>
        <begin position="513"/>
        <end position="529"/>
    </location>
</feature>
<evidence type="ECO:0000313" key="2">
    <source>
        <dbReference type="EMBL" id="MPC46272.1"/>
    </source>
</evidence>
<comment type="caution">
    <text evidence="2">The sequence shown here is derived from an EMBL/GenBank/DDBJ whole genome shotgun (WGS) entry which is preliminary data.</text>
</comment>